<evidence type="ECO:0000313" key="2">
    <source>
        <dbReference type="EMBL" id="SMC44461.1"/>
    </source>
</evidence>
<protein>
    <submittedName>
        <fullName evidence="2">Uncharacterized protein</fullName>
    </submittedName>
</protein>
<feature type="chain" id="PRO_5012077054" evidence="1">
    <location>
        <begin position="22"/>
        <end position="139"/>
    </location>
</feature>
<dbReference type="RefSeq" id="WP_084060512.1">
    <property type="nucleotide sequence ID" value="NZ_FWXO01000001.1"/>
</dbReference>
<dbReference type="Proteomes" id="UP000192360">
    <property type="component" value="Unassembled WGS sequence"/>
</dbReference>
<proteinExistence type="predicted"/>
<dbReference type="STRING" id="504486.SAMN05660703_1252"/>
<evidence type="ECO:0000313" key="3">
    <source>
        <dbReference type="Proteomes" id="UP000192360"/>
    </source>
</evidence>
<feature type="signal peptide" evidence="1">
    <location>
        <begin position="1"/>
        <end position="21"/>
    </location>
</feature>
<accession>A0A1W1Z8I8</accession>
<sequence>MYKLKILLSIFFMVFSAIAFSQEPKFIYFDGSSNENYTKEDGSGNTNSEKLFQKSLVNRHLKYFIKGELFMVLNHKNSEILNENDLKNTNFSSIDKLKIKVQEENVYYPYKVYPDIFLIEKVSENKYQKFKVKWVYHIE</sequence>
<organism evidence="2 3">
    <name type="scientific">Cellulophaga tyrosinoxydans</name>
    <dbReference type="NCBI Taxonomy" id="504486"/>
    <lineage>
        <taxon>Bacteria</taxon>
        <taxon>Pseudomonadati</taxon>
        <taxon>Bacteroidota</taxon>
        <taxon>Flavobacteriia</taxon>
        <taxon>Flavobacteriales</taxon>
        <taxon>Flavobacteriaceae</taxon>
        <taxon>Cellulophaga</taxon>
    </lineage>
</organism>
<keyword evidence="3" id="KW-1185">Reference proteome</keyword>
<dbReference type="AlphaFoldDB" id="A0A1W1Z8I8"/>
<dbReference type="EMBL" id="FWXO01000001">
    <property type="protein sequence ID" value="SMC44461.1"/>
    <property type="molecule type" value="Genomic_DNA"/>
</dbReference>
<reference evidence="2 3" key="1">
    <citation type="submission" date="2017-04" db="EMBL/GenBank/DDBJ databases">
        <authorList>
            <person name="Afonso C.L."/>
            <person name="Miller P.J."/>
            <person name="Scott M.A."/>
            <person name="Spackman E."/>
            <person name="Goraichik I."/>
            <person name="Dimitrov K.M."/>
            <person name="Suarez D.L."/>
            <person name="Swayne D.E."/>
        </authorList>
    </citation>
    <scope>NUCLEOTIDE SEQUENCE [LARGE SCALE GENOMIC DNA]</scope>
    <source>
        <strain evidence="2 3">DSM 21164</strain>
    </source>
</reference>
<evidence type="ECO:0000256" key="1">
    <source>
        <dbReference type="SAM" id="SignalP"/>
    </source>
</evidence>
<keyword evidence="1" id="KW-0732">Signal</keyword>
<gene>
    <name evidence="2" type="ORF">SAMN05660703_1252</name>
</gene>
<name>A0A1W1Z8I8_9FLAO</name>